<dbReference type="Proteomes" id="UP000789860">
    <property type="component" value="Unassembled WGS sequence"/>
</dbReference>
<keyword evidence="2" id="KW-1185">Reference proteome</keyword>
<evidence type="ECO:0000313" key="2">
    <source>
        <dbReference type="Proteomes" id="UP000789860"/>
    </source>
</evidence>
<evidence type="ECO:0000313" key="1">
    <source>
        <dbReference type="EMBL" id="CAG8493424.1"/>
    </source>
</evidence>
<dbReference type="EMBL" id="CAJVPM010002831">
    <property type="protein sequence ID" value="CAG8493424.1"/>
    <property type="molecule type" value="Genomic_DNA"/>
</dbReference>
<name>A0ACA9KVI1_9GLOM</name>
<feature type="non-terminal residue" evidence="1">
    <location>
        <position position="1"/>
    </location>
</feature>
<comment type="caution">
    <text evidence="1">The sequence shown here is derived from an EMBL/GenBank/DDBJ whole genome shotgun (WGS) entry which is preliminary data.</text>
</comment>
<proteinExistence type="predicted"/>
<protein>
    <submittedName>
        <fullName evidence="1">5923_t:CDS:1</fullName>
    </submittedName>
</protein>
<sequence length="172" mass="19940">IILDNQLFTTIENKYFQQIIKLLNSNTTILVGDTIRNNIIKSFEDESININCLLQSVLEKLSFAIDLQSILLDFINLHSSYSEENLCNAFVSSYCEFGILPKIFIITNDDVTNNDIFIQQLENICYNENIAFNTIKSHFKIRSSLQHYEQFMRQVKAASLENCNLILDIKTR</sequence>
<gene>
    <name evidence="1" type="ORF">SCALOS_LOCUS2926</name>
</gene>
<organism evidence="1 2">
    <name type="scientific">Scutellospora calospora</name>
    <dbReference type="NCBI Taxonomy" id="85575"/>
    <lineage>
        <taxon>Eukaryota</taxon>
        <taxon>Fungi</taxon>
        <taxon>Fungi incertae sedis</taxon>
        <taxon>Mucoromycota</taxon>
        <taxon>Glomeromycotina</taxon>
        <taxon>Glomeromycetes</taxon>
        <taxon>Diversisporales</taxon>
        <taxon>Gigasporaceae</taxon>
        <taxon>Scutellospora</taxon>
    </lineage>
</organism>
<accession>A0ACA9KVI1</accession>
<reference evidence="1" key="1">
    <citation type="submission" date="2021-06" db="EMBL/GenBank/DDBJ databases">
        <authorList>
            <person name="Kallberg Y."/>
            <person name="Tangrot J."/>
            <person name="Rosling A."/>
        </authorList>
    </citation>
    <scope>NUCLEOTIDE SEQUENCE</scope>
    <source>
        <strain evidence="1">AU212A</strain>
    </source>
</reference>